<protein>
    <recommendedName>
        <fullName evidence="4">Lipoprotein</fullName>
    </recommendedName>
</protein>
<organism evidence="3">
    <name type="scientific">Acetithermum autotrophicum</name>
    <dbReference type="NCBI Taxonomy" id="1446466"/>
    <lineage>
        <taxon>Bacteria</taxon>
        <taxon>Candidatus Bipolaricaulota</taxon>
        <taxon>Candidatus Acetithermum</taxon>
    </lineage>
</organism>
<dbReference type="Gene3D" id="2.120.10.30">
    <property type="entry name" value="TolB, C-terminal domain"/>
    <property type="match status" value="2"/>
</dbReference>
<keyword evidence="1" id="KW-0175">Coiled coil</keyword>
<name>H5SQC4_ACEAU</name>
<evidence type="ECO:0000256" key="2">
    <source>
        <dbReference type="SAM" id="SignalP"/>
    </source>
</evidence>
<dbReference type="AlphaFoldDB" id="H5SQC4"/>
<gene>
    <name evidence="3" type="ORF">HGMM_OP1C055</name>
</gene>
<reference evidence="3" key="1">
    <citation type="journal article" date="2005" name="Environ. Microbiol.">
        <title>Genetic and functional properties of uncultivated thermophilic crenarchaeotes from a subsurface gold mine as revealed by analysis of genome fragments.</title>
        <authorList>
            <person name="Nunoura T."/>
            <person name="Hirayama H."/>
            <person name="Takami H."/>
            <person name="Oida H."/>
            <person name="Nishi S."/>
            <person name="Shimamura S."/>
            <person name="Suzuki Y."/>
            <person name="Inagaki F."/>
            <person name="Takai K."/>
            <person name="Nealson K.H."/>
            <person name="Horikoshi K."/>
        </authorList>
    </citation>
    <scope>NUCLEOTIDE SEQUENCE</scope>
</reference>
<feature type="coiled-coil region" evidence="1">
    <location>
        <begin position="413"/>
        <end position="447"/>
    </location>
</feature>
<dbReference type="SUPFAM" id="SSF82171">
    <property type="entry name" value="DPP6 N-terminal domain-like"/>
    <property type="match status" value="1"/>
</dbReference>
<evidence type="ECO:0000313" key="3">
    <source>
        <dbReference type="EMBL" id="BAL58360.1"/>
    </source>
</evidence>
<dbReference type="EMBL" id="AP011800">
    <property type="protein sequence ID" value="BAL58360.1"/>
    <property type="molecule type" value="Genomic_DNA"/>
</dbReference>
<evidence type="ECO:0008006" key="4">
    <source>
        <dbReference type="Google" id="ProtNLM"/>
    </source>
</evidence>
<reference evidence="3" key="2">
    <citation type="journal article" date="2012" name="PLoS ONE">
        <title>A Deeply Branching Thermophilic Bacterium with an Ancient Acetyl-CoA Pathway Dominates a Subsurface Ecosystem.</title>
        <authorList>
            <person name="Takami H."/>
            <person name="Noguchi H."/>
            <person name="Takaki Y."/>
            <person name="Uchiyama I."/>
            <person name="Toyoda A."/>
            <person name="Nishi S."/>
            <person name="Chee G.-J."/>
            <person name="Arai W."/>
            <person name="Nunoura T."/>
            <person name="Itoh T."/>
            <person name="Hattori M."/>
            <person name="Takai K."/>
        </authorList>
    </citation>
    <scope>NUCLEOTIDE SEQUENCE</scope>
</reference>
<sequence>MRAQKRCVTCGLVLLTATITLSSCSLPSVVPTALWADVHPQGWVVFTGARPPFPPPTAQSYYDDKLLLFHPYLGITATLLEDPRESFSSPRWLATPDVDELFWVASQQKIYAMAVSFAEIERIISEPLQSTLPLSLQDARLLWAEESGVIHSLAPSPDGRFLAFLREESGQFTVVVLDTESTPVQKVAELSTVWLPQIVWDSFGKSVFVVREARDVTVGNSKLHVGEIISHEIATGHERTLVDDIVSYRTPPQGSEAAPGPLALSPDGQTLYYTTLLALPPRTAQEFRLGLYSVELVSGARRLLVELSPGEALQELAVAPGGRRLAFTTTSLRLGVTWSLHSALTVLEGTQVRQLAQQTNGWLFPLWLDDTHLAYVQFAPEHSGDSEQLPTGVRPALWVQDVETHERSNYLPMLAMQMQLDSLRAAVRRLQERIEALEKAVQELQAR</sequence>
<keyword evidence="2" id="KW-0732">Signal</keyword>
<dbReference type="InterPro" id="IPR011042">
    <property type="entry name" value="6-blade_b-propeller_TolB-like"/>
</dbReference>
<feature type="signal peptide" evidence="2">
    <location>
        <begin position="1"/>
        <end position="22"/>
    </location>
</feature>
<accession>H5SQC4</accession>
<feature type="chain" id="PRO_5003597766" description="Lipoprotein" evidence="2">
    <location>
        <begin position="23"/>
        <end position="447"/>
    </location>
</feature>
<proteinExistence type="predicted"/>
<evidence type="ECO:0000256" key="1">
    <source>
        <dbReference type="SAM" id="Coils"/>
    </source>
</evidence>
<dbReference type="PROSITE" id="PS51257">
    <property type="entry name" value="PROKAR_LIPOPROTEIN"/>
    <property type="match status" value="1"/>
</dbReference>